<dbReference type="InterPro" id="IPR028082">
    <property type="entry name" value="Peripla_BP_I"/>
</dbReference>
<evidence type="ECO:0000256" key="2">
    <source>
        <dbReference type="ARBA" id="ARBA00022692"/>
    </source>
</evidence>
<evidence type="ECO:0000256" key="3">
    <source>
        <dbReference type="ARBA" id="ARBA00022989"/>
    </source>
</evidence>
<dbReference type="SUPFAM" id="SSF53822">
    <property type="entry name" value="Periplasmic binding protein-like I"/>
    <property type="match status" value="1"/>
</dbReference>
<dbReference type="EMBL" id="JAHQIW010003236">
    <property type="protein sequence ID" value="KAJ1357772.1"/>
    <property type="molecule type" value="Genomic_DNA"/>
</dbReference>
<accession>A0AAD5MZ83</accession>
<keyword evidence="9" id="KW-1185">Reference proteome</keyword>
<keyword evidence="3 6" id="KW-1133">Transmembrane helix</keyword>
<keyword evidence="2 6" id="KW-0812">Transmembrane</keyword>
<dbReference type="Pfam" id="PF01094">
    <property type="entry name" value="ANF_receptor"/>
    <property type="match status" value="1"/>
</dbReference>
<proteinExistence type="predicted"/>
<comment type="subcellular location">
    <subcellularLocation>
        <location evidence="1">Membrane</location>
    </subcellularLocation>
</comment>
<comment type="caution">
    <text evidence="8">The sequence shown here is derived from an EMBL/GenBank/DDBJ whole genome shotgun (WGS) entry which is preliminary data.</text>
</comment>
<evidence type="ECO:0000313" key="9">
    <source>
        <dbReference type="Proteomes" id="UP001196413"/>
    </source>
</evidence>
<organism evidence="8 9">
    <name type="scientific">Parelaphostrongylus tenuis</name>
    <name type="common">Meningeal worm</name>
    <dbReference type="NCBI Taxonomy" id="148309"/>
    <lineage>
        <taxon>Eukaryota</taxon>
        <taxon>Metazoa</taxon>
        <taxon>Ecdysozoa</taxon>
        <taxon>Nematoda</taxon>
        <taxon>Chromadorea</taxon>
        <taxon>Rhabditida</taxon>
        <taxon>Rhabditina</taxon>
        <taxon>Rhabditomorpha</taxon>
        <taxon>Strongyloidea</taxon>
        <taxon>Metastrongylidae</taxon>
        <taxon>Parelaphostrongylus</taxon>
    </lineage>
</organism>
<feature type="domain" description="Receptor ligand binding region" evidence="7">
    <location>
        <begin position="90"/>
        <end position="472"/>
    </location>
</feature>
<dbReference type="PANTHER" id="PTHR24060">
    <property type="entry name" value="METABOTROPIC GLUTAMATE RECEPTOR"/>
    <property type="match status" value="1"/>
</dbReference>
<keyword evidence="4 6" id="KW-0472">Membrane</keyword>
<dbReference type="GO" id="GO:0016020">
    <property type="term" value="C:membrane"/>
    <property type="evidence" value="ECO:0007669"/>
    <property type="project" value="UniProtKB-SubCell"/>
</dbReference>
<feature type="transmembrane region" description="Helical" evidence="6">
    <location>
        <begin position="565"/>
        <end position="592"/>
    </location>
</feature>
<dbReference type="AlphaFoldDB" id="A0AAD5MZ83"/>
<sequence length="673" mass="77188">MSNSIPTLDALRLLLDPNSTNDNEILISYLAAVSRLDEQPEEFMKAISIARTHASDSSSSSSPFHDERFKQIYTMFNCFSTDFDGSMISGALHVAVDEINANPDLLPNHRLNYIFDNTCGKERQSTQYFMEHWKMGARVFIGPEMNCRTEATMAAAQNLPIISYKCKDQTVSDKKKYNTFARTVPAETDIVKAFIALCREYKWKKFTIIYEEHPAHEELFQALQQAIDFENAHLEANDIRYSVQNVSKVVRFSEVQSEKLIDSVIEQTKDITRLYVTFGNVRLFRKILMSMGKMGLTDSQQYLLIYLDADYNWLNVYHAMNNHFFRNTMIDLQSSWDISNSSDHRIIGYSRAALAIIPTPVELNSERFKKFWEQAVKDLANFGITKHEHTWSIKVNRFACYLYDAIYLYARALHELIEETTEQQAHGYDPTRDGAAIIKKVLNRKYLSMQGFDMRINANGDAKGNYTLLAWQEVEPVRTKDDGNYYPLDHALDITAMFVDEGDGQNNMPKLVLVCRKRRQMREFSALKILKTVVNFRFHKPIIWLDGPTRDQPECGFHGELCRDYGGYISFISFVLFTILLIGGAISAGFIYRSRKFEKELAMIWKIEVREVQHLMQGNASTISLFADGNNMTEHPCYTSPDDEKKGPALRGVAYYKGTLVVLKGECSISTVG</sequence>
<keyword evidence="5" id="KW-0325">Glycoprotein</keyword>
<reference evidence="8" key="1">
    <citation type="submission" date="2021-06" db="EMBL/GenBank/DDBJ databases">
        <title>Parelaphostrongylus tenuis whole genome reference sequence.</title>
        <authorList>
            <person name="Garwood T.J."/>
            <person name="Larsen P.A."/>
            <person name="Fountain-Jones N.M."/>
            <person name="Garbe J.R."/>
            <person name="Macchietto M.G."/>
            <person name="Kania S.A."/>
            <person name="Gerhold R.W."/>
            <person name="Richards J.E."/>
            <person name="Wolf T.M."/>
        </authorList>
    </citation>
    <scope>NUCLEOTIDE SEQUENCE</scope>
    <source>
        <strain evidence="8">MNPRO001-30</strain>
        <tissue evidence="8">Meninges</tissue>
    </source>
</reference>
<dbReference type="Gene3D" id="3.40.50.2300">
    <property type="match status" value="2"/>
</dbReference>
<evidence type="ECO:0000313" key="8">
    <source>
        <dbReference type="EMBL" id="KAJ1357772.1"/>
    </source>
</evidence>
<name>A0AAD5MZ83_PARTN</name>
<dbReference type="InterPro" id="IPR050726">
    <property type="entry name" value="mGluR"/>
</dbReference>
<evidence type="ECO:0000259" key="7">
    <source>
        <dbReference type="Pfam" id="PF01094"/>
    </source>
</evidence>
<gene>
    <name evidence="8" type="ORF">KIN20_015991</name>
</gene>
<evidence type="ECO:0000256" key="5">
    <source>
        <dbReference type="ARBA" id="ARBA00023180"/>
    </source>
</evidence>
<evidence type="ECO:0000256" key="4">
    <source>
        <dbReference type="ARBA" id="ARBA00023136"/>
    </source>
</evidence>
<protein>
    <recommendedName>
        <fullName evidence="7">Receptor ligand binding region domain-containing protein</fullName>
    </recommendedName>
</protein>
<dbReference type="InterPro" id="IPR001828">
    <property type="entry name" value="ANF_lig-bd_rcpt"/>
</dbReference>
<dbReference type="Proteomes" id="UP001196413">
    <property type="component" value="Unassembled WGS sequence"/>
</dbReference>
<evidence type="ECO:0000256" key="1">
    <source>
        <dbReference type="ARBA" id="ARBA00004370"/>
    </source>
</evidence>
<evidence type="ECO:0000256" key="6">
    <source>
        <dbReference type="SAM" id="Phobius"/>
    </source>
</evidence>